<organism evidence="5 6">
    <name type="scientific">Vibrio parahaemolyticus</name>
    <dbReference type="NCBI Taxonomy" id="670"/>
    <lineage>
        <taxon>Bacteria</taxon>
        <taxon>Pseudomonadati</taxon>
        <taxon>Pseudomonadota</taxon>
        <taxon>Gammaproteobacteria</taxon>
        <taxon>Vibrionales</taxon>
        <taxon>Vibrionaceae</taxon>
        <taxon>Vibrio</taxon>
    </lineage>
</organism>
<dbReference type="SUPFAM" id="SSF55073">
    <property type="entry name" value="Nucleotide cyclase"/>
    <property type="match status" value="1"/>
</dbReference>
<dbReference type="AlphaFoldDB" id="A0A9Q3UC17"/>
<dbReference type="InterPro" id="IPR029787">
    <property type="entry name" value="Nucleotide_cyclase"/>
</dbReference>
<dbReference type="PROSITE" id="PS50887">
    <property type="entry name" value="GGDEF"/>
    <property type="match status" value="1"/>
</dbReference>
<dbReference type="EC" id="2.7.7.65" evidence="2"/>
<dbReference type="InterPro" id="IPR000160">
    <property type="entry name" value="GGDEF_dom"/>
</dbReference>
<evidence type="ECO:0000313" key="5">
    <source>
        <dbReference type="EMBL" id="MCC3803761.1"/>
    </source>
</evidence>
<accession>A0A9Q3UC17</accession>
<dbReference type="FunFam" id="3.30.70.270:FF:000001">
    <property type="entry name" value="Diguanylate cyclase domain protein"/>
    <property type="match status" value="1"/>
</dbReference>
<dbReference type="NCBIfam" id="TIGR00254">
    <property type="entry name" value="GGDEF"/>
    <property type="match status" value="1"/>
</dbReference>
<dbReference type="Proteomes" id="UP000726777">
    <property type="component" value="Unassembled WGS sequence"/>
</dbReference>
<dbReference type="CDD" id="cd01949">
    <property type="entry name" value="GGDEF"/>
    <property type="match status" value="1"/>
</dbReference>
<dbReference type="Gene3D" id="3.30.70.270">
    <property type="match status" value="1"/>
</dbReference>
<dbReference type="InterPro" id="IPR050469">
    <property type="entry name" value="Diguanylate_Cyclase"/>
</dbReference>
<dbReference type="PANTHER" id="PTHR45138">
    <property type="entry name" value="REGULATORY COMPONENTS OF SENSORY TRANSDUCTION SYSTEM"/>
    <property type="match status" value="1"/>
</dbReference>
<name>A0A9Q3UC17_VIBPH</name>
<evidence type="ECO:0000256" key="3">
    <source>
        <dbReference type="ARBA" id="ARBA00034247"/>
    </source>
</evidence>
<comment type="caution">
    <text evidence="5">The sequence shown here is derived from an EMBL/GenBank/DDBJ whole genome shotgun (WGS) entry which is preliminary data.</text>
</comment>
<evidence type="ECO:0000256" key="2">
    <source>
        <dbReference type="ARBA" id="ARBA00012528"/>
    </source>
</evidence>
<dbReference type="EMBL" id="JACVHL010000002">
    <property type="protein sequence ID" value="MCC3803761.1"/>
    <property type="molecule type" value="Genomic_DNA"/>
</dbReference>
<evidence type="ECO:0000313" key="6">
    <source>
        <dbReference type="Proteomes" id="UP000726777"/>
    </source>
</evidence>
<comment type="catalytic activity">
    <reaction evidence="3">
        <text>2 GTP = 3',3'-c-di-GMP + 2 diphosphate</text>
        <dbReference type="Rhea" id="RHEA:24898"/>
        <dbReference type="ChEBI" id="CHEBI:33019"/>
        <dbReference type="ChEBI" id="CHEBI:37565"/>
        <dbReference type="ChEBI" id="CHEBI:58805"/>
        <dbReference type="EC" id="2.7.7.65"/>
    </reaction>
</comment>
<protein>
    <recommendedName>
        <fullName evidence="2">diguanylate cyclase</fullName>
        <ecNumber evidence="2">2.7.7.65</ecNumber>
    </recommendedName>
</protein>
<evidence type="ECO:0000256" key="1">
    <source>
        <dbReference type="ARBA" id="ARBA00001946"/>
    </source>
</evidence>
<comment type="cofactor">
    <cofactor evidence="1">
        <name>Mg(2+)</name>
        <dbReference type="ChEBI" id="CHEBI:18420"/>
    </cofactor>
</comment>
<dbReference type="Pfam" id="PF00990">
    <property type="entry name" value="GGDEF"/>
    <property type="match status" value="1"/>
</dbReference>
<gene>
    <name evidence="5" type="ORF">IB292_01805</name>
</gene>
<reference evidence="5" key="1">
    <citation type="submission" date="2020-09" db="EMBL/GenBank/DDBJ databases">
        <title>Genome sequence of Vibrio parahaemolyticus isolates.</title>
        <authorList>
            <person name="Hammerl J.A."/>
            <person name="Strauch E."/>
        </authorList>
    </citation>
    <scope>NUCLEOTIDE SEQUENCE</scope>
    <source>
        <strain evidence="5">17-VB00146</strain>
    </source>
</reference>
<dbReference type="PANTHER" id="PTHR45138:SF9">
    <property type="entry name" value="DIGUANYLATE CYCLASE DGCM-RELATED"/>
    <property type="match status" value="1"/>
</dbReference>
<feature type="domain" description="GGDEF" evidence="4">
    <location>
        <begin position="169"/>
        <end position="303"/>
    </location>
</feature>
<dbReference type="GO" id="GO:0052621">
    <property type="term" value="F:diguanylate cyclase activity"/>
    <property type="evidence" value="ECO:0007669"/>
    <property type="project" value="UniProtKB-EC"/>
</dbReference>
<proteinExistence type="predicted"/>
<dbReference type="RefSeq" id="WP_228085436.1">
    <property type="nucleotide sequence ID" value="NZ_JACVHL010000002.1"/>
</dbReference>
<evidence type="ECO:0000259" key="4">
    <source>
        <dbReference type="PROSITE" id="PS50887"/>
    </source>
</evidence>
<dbReference type="InterPro" id="IPR043128">
    <property type="entry name" value="Rev_trsase/Diguanyl_cyclase"/>
</dbReference>
<dbReference type="SMART" id="SM00267">
    <property type="entry name" value="GGDEF"/>
    <property type="match status" value="1"/>
</dbReference>
<sequence>MSIFISVEQVPFAVITLNLQFEIKHVNEYFLRHLNPEYIWEYQTGRNLLQANSVHDTVVTTLLEGSKLNSDQLIFWKDCPYPLPLLTASAIKRENMACQVNIIYSDDQIYLIASDVTNEVRSTKEYELAATRLLHESQHCSLTGIYNRRFVTEQLKRNYSLSVREGQAQTCALLLLDIDHFKSINDKYGHNVGDDVLVWFAKVLTSVFRDTDIASRYGGEEFLVYLPRVWERSDVIRVMERLYETAKKTPFRLSSGDEMQITFSSGCYCMLTNDDVENSIHKADQLMYLAKKSGRDRGYFQIRDRSNPIPFIPDNHGDQ</sequence>